<evidence type="ECO:0000256" key="1">
    <source>
        <dbReference type="SAM" id="MobiDB-lite"/>
    </source>
</evidence>
<name>A0A8H9L3W8_9MICO</name>
<feature type="signal peptide" evidence="2">
    <location>
        <begin position="1"/>
        <end position="36"/>
    </location>
</feature>
<comment type="caution">
    <text evidence="3">The sequence shown here is derived from an EMBL/GenBank/DDBJ whole genome shotgun (WGS) entry which is preliminary data.</text>
</comment>
<evidence type="ECO:0000256" key="2">
    <source>
        <dbReference type="SAM" id="SignalP"/>
    </source>
</evidence>
<accession>A0A8H9L3W8</accession>
<dbReference type="AlphaFoldDB" id="A0A8H9L3W8"/>
<evidence type="ECO:0008006" key="5">
    <source>
        <dbReference type="Google" id="ProtNLM"/>
    </source>
</evidence>
<evidence type="ECO:0000313" key="4">
    <source>
        <dbReference type="Proteomes" id="UP000655589"/>
    </source>
</evidence>
<keyword evidence="4" id="KW-1185">Reference proteome</keyword>
<proteinExistence type="predicted"/>
<keyword evidence="2" id="KW-0732">Signal</keyword>
<dbReference type="Proteomes" id="UP000655589">
    <property type="component" value="Unassembled WGS sequence"/>
</dbReference>
<gene>
    <name evidence="3" type="ORF">GCM10010102_27730</name>
</gene>
<reference evidence="3" key="1">
    <citation type="journal article" date="2014" name="Int. J. Syst. Evol. Microbiol.">
        <title>Complete genome sequence of Corynebacterium casei LMG S-19264T (=DSM 44701T), isolated from a smear-ripened cheese.</title>
        <authorList>
            <consortium name="US DOE Joint Genome Institute (JGI-PGF)"/>
            <person name="Walter F."/>
            <person name="Albersmeier A."/>
            <person name="Kalinowski J."/>
            <person name="Ruckert C."/>
        </authorList>
    </citation>
    <scope>NUCLEOTIDE SEQUENCE</scope>
    <source>
        <strain evidence="3">JCM 3051</strain>
    </source>
</reference>
<protein>
    <recommendedName>
        <fullName evidence="5">Cell wall binding repeat protein</fullName>
    </recommendedName>
</protein>
<evidence type="ECO:0000313" key="3">
    <source>
        <dbReference type="EMBL" id="GGM30776.1"/>
    </source>
</evidence>
<feature type="region of interest" description="Disordered" evidence="1">
    <location>
        <begin position="171"/>
        <end position="202"/>
    </location>
</feature>
<organism evidence="3 4">
    <name type="scientific">Promicromonospora citrea</name>
    <dbReference type="NCBI Taxonomy" id="43677"/>
    <lineage>
        <taxon>Bacteria</taxon>
        <taxon>Bacillati</taxon>
        <taxon>Actinomycetota</taxon>
        <taxon>Actinomycetes</taxon>
        <taxon>Micrococcales</taxon>
        <taxon>Promicromonosporaceae</taxon>
        <taxon>Promicromonospora</taxon>
    </lineage>
</organism>
<dbReference type="EMBL" id="BMPT01000011">
    <property type="protein sequence ID" value="GGM30776.1"/>
    <property type="molecule type" value="Genomic_DNA"/>
</dbReference>
<feature type="compositionally biased region" description="Basic and acidic residues" evidence="1">
    <location>
        <begin position="185"/>
        <end position="196"/>
    </location>
</feature>
<reference evidence="3" key="2">
    <citation type="submission" date="2020-09" db="EMBL/GenBank/DDBJ databases">
        <authorList>
            <person name="Sun Q."/>
            <person name="Ohkuma M."/>
        </authorList>
    </citation>
    <scope>NUCLEOTIDE SEQUENCE</scope>
    <source>
        <strain evidence="3">JCM 3051</strain>
    </source>
</reference>
<sequence>MEPVVIRNARFVPRHRSASAATLLVTLPVASALVLAGCTVPTAEGTDGSTGENFQVREPSGPALVLDSTDPAELALTASQAFFHASPVAVLAPADDADDRATAAAAGAAVAAPVLLTDGGVSDANIVAELERLGVETVVAVGDEEAAAEVGPATGEADVVRFDPDALSAAAEAAAGGRADDADEKDEKDADEKGADDTIPLPTADRLDEVDVDKLRAQLPEPQDPELLQEILVAVDPRPGHEAAIGTALAAGAVPVEVPGGELATSPRTVETLRTLKPLGVVGIGSGFGTADDLGWQVEVAMSGQTLPGGVLRLFPGRYVSTTYVTPTSSWDRAAHAAVAVDEAAAAAAAFEATPVVTVVASVRSGSAGEDGDFVAEQPLENVTAAVDAIREAGQLALLDVAPGNQPLAAQLDDLEPLLTRPGVGLSVHPEFRLAGEGAEAGSVPVAELQEVVDRLARLATEHGLPQVMLEVHQSTAASVVDRARLDVPPQVAVVFTAAGPAEGQATAAGVWADVAGDLPAHTYPGWSAPSHLPADATPLLPAEPPVGLVSAG</sequence>
<feature type="chain" id="PRO_5039666221" description="Cell wall binding repeat protein" evidence="2">
    <location>
        <begin position="37"/>
        <end position="553"/>
    </location>
</feature>